<dbReference type="Gene3D" id="2.60.40.10">
    <property type="entry name" value="Immunoglobulins"/>
    <property type="match status" value="3"/>
</dbReference>
<feature type="compositionally biased region" description="Polar residues" evidence="5">
    <location>
        <begin position="730"/>
        <end position="740"/>
    </location>
</feature>
<dbReference type="GO" id="GO:0007274">
    <property type="term" value="P:neuromuscular synaptic transmission"/>
    <property type="evidence" value="ECO:0007669"/>
    <property type="project" value="TreeGrafter"/>
</dbReference>
<dbReference type="InterPro" id="IPR036116">
    <property type="entry name" value="FN3_sf"/>
</dbReference>
<evidence type="ECO:0000313" key="9">
    <source>
        <dbReference type="Proteomes" id="UP000887116"/>
    </source>
</evidence>
<feature type="domain" description="Fibronectin type-III" evidence="7">
    <location>
        <begin position="163"/>
        <end position="252"/>
    </location>
</feature>
<feature type="compositionally biased region" description="Basic and acidic residues" evidence="5">
    <location>
        <begin position="511"/>
        <end position="520"/>
    </location>
</feature>
<feature type="compositionally biased region" description="Basic and acidic residues" evidence="5">
    <location>
        <begin position="681"/>
        <end position="690"/>
    </location>
</feature>
<dbReference type="PANTHER" id="PTHR14234">
    <property type="entry name" value="RIM BINDING PROTEIN-RELATED"/>
    <property type="match status" value="1"/>
</dbReference>
<dbReference type="FunFam" id="2.30.30.40:FF:000023">
    <property type="entry name" value="RIMS-binding protein 2 isoform F"/>
    <property type="match status" value="1"/>
</dbReference>
<feature type="region of interest" description="Disordered" evidence="5">
    <location>
        <begin position="511"/>
        <end position="792"/>
    </location>
</feature>
<name>A0A8X6J6D1_TRICU</name>
<evidence type="ECO:0000256" key="5">
    <source>
        <dbReference type="SAM" id="MobiDB-lite"/>
    </source>
</evidence>
<dbReference type="FunFam" id="2.30.30.40:FF:000016">
    <property type="entry name" value="RIMS-binding protein 2 isoform X2"/>
    <property type="match status" value="1"/>
</dbReference>
<feature type="compositionally biased region" description="Polar residues" evidence="5">
    <location>
        <begin position="691"/>
        <end position="708"/>
    </location>
</feature>
<dbReference type="SUPFAM" id="SSF49265">
    <property type="entry name" value="Fibronectin type III"/>
    <property type="match status" value="1"/>
</dbReference>
<dbReference type="PANTHER" id="PTHR14234:SF19">
    <property type="entry name" value="RIM-BINDING PROTEIN, ISOFORM F"/>
    <property type="match status" value="1"/>
</dbReference>
<dbReference type="SMART" id="SM00326">
    <property type="entry name" value="SH3"/>
    <property type="match status" value="3"/>
</dbReference>
<keyword evidence="9" id="KW-1185">Reference proteome</keyword>
<feature type="region of interest" description="Disordered" evidence="5">
    <location>
        <begin position="1018"/>
        <end position="1043"/>
    </location>
</feature>
<feature type="domain" description="SH3" evidence="6">
    <location>
        <begin position="14"/>
        <end position="82"/>
    </location>
</feature>
<evidence type="ECO:0000256" key="3">
    <source>
        <dbReference type="ARBA" id="ARBA00022737"/>
    </source>
</evidence>
<dbReference type="InterPro" id="IPR040325">
    <property type="entry name" value="RIMBP1/2/3"/>
</dbReference>
<proteinExistence type="inferred from homology"/>
<dbReference type="InterPro" id="IPR001452">
    <property type="entry name" value="SH3_domain"/>
</dbReference>
<evidence type="ECO:0000256" key="1">
    <source>
        <dbReference type="ARBA" id="ARBA00010749"/>
    </source>
</evidence>
<evidence type="ECO:0000259" key="6">
    <source>
        <dbReference type="PROSITE" id="PS50002"/>
    </source>
</evidence>
<dbReference type="SUPFAM" id="SSF50044">
    <property type="entry name" value="SH3-domain"/>
    <property type="match status" value="3"/>
</dbReference>
<feature type="compositionally biased region" description="Acidic residues" evidence="5">
    <location>
        <begin position="614"/>
        <end position="624"/>
    </location>
</feature>
<keyword evidence="2 4" id="KW-0728">SH3 domain</keyword>
<feature type="compositionally biased region" description="Polar residues" evidence="5">
    <location>
        <begin position="779"/>
        <end position="791"/>
    </location>
</feature>
<feature type="region of interest" description="Disordered" evidence="5">
    <location>
        <begin position="867"/>
        <end position="890"/>
    </location>
</feature>
<gene>
    <name evidence="8" type="primary">RIMBP2</name>
    <name evidence="8" type="ORF">TNCT_461643</name>
</gene>
<comment type="caution">
    <text evidence="8">The sequence shown here is derived from an EMBL/GenBank/DDBJ whole genome shotgun (WGS) entry which is preliminary data.</text>
</comment>
<dbReference type="PRINTS" id="PR00452">
    <property type="entry name" value="SH3DOMAIN"/>
</dbReference>
<dbReference type="InterPro" id="IPR003961">
    <property type="entry name" value="FN3_dom"/>
</dbReference>
<reference evidence="8" key="1">
    <citation type="submission" date="2020-07" db="EMBL/GenBank/DDBJ databases">
        <title>Multicomponent nature underlies the extraordinary mechanical properties of spider dragline silk.</title>
        <authorList>
            <person name="Kono N."/>
            <person name="Nakamura H."/>
            <person name="Mori M."/>
            <person name="Yoshida Y."/>
            <person name="Ohtoshi R."/>
            <person name="Malay A.D."/>
            <person name="Moran D.A.P."/>
            <person name="Tomita M."/>
            <person name="Numata K."/>
            <person name="Arakawa K."/>
        </authorList>
    </citation>
    <scope>NUCLEOTIDE SEQUENCE</scope>
</reference>
<dbReference type="PROSITE" id="PS50002">
    <property type="entry name" value="SH3"/>
    <property type="match status" value="3"/>
</dbReference>
<evidence type="ECO:0000256" key="4">
    <source>
        <dbReference type="PROSITE-ProRule" id="PRU00192"/>
    </source>
</evidence>
<feature type="region of interest" description="Disordered" evidence="5">
    <location>
        <begin position="468"/>
        <end position="490"/>
    </location>
</feature>
<comment type="similarity">
    <text evidence="1">Belongs to the RIMBP family.</text>
</comment>
<dbReference type="InterPro" id="IPR057884">
    <property type="entry name" value="FN3_RIM-BP1/2/3"/>
</dbReference>
<dbReference type="SMART" id="SM00060">
    <property type="entry name" value="FN3"/>
    <property type="match status" value="3"/>
</dbReference>
<dbReference type="FunFam" id="2.30.30.40:FF:000006">
    <property type="entry name" value="RIMS-binding protein 2 isoform X1"/>
    <property type="match status" value="1"/>
</dbReference>
<dbReference type="AlphaFoldDB" id="A0A8X6J6D1"/>
<evidence type="ECO:0000313" key="8">
    <source>
        <dbReference type="EMBL" id="GFR12143.1"/>
    </source>
</evidence>
<dbReference type="InterPro" id="IPR035755">
    <property type="entry name" value="RIM-BP_SH3_3"/>
</dbReference>
<dbReference type="Pfam" id="PF14604">
    <property type="entry name" value="SH3_9"/>
    <property type="match status" value="1"/>
</dbReference>
<dbReference type="InterPro" id="IPR036028">
    <property type="entry name" value="SH3-like_dom_sf"/>
</dbReference>
<dbReference type="PROSITE" id="PS50853">
    <property type="entry name" value="FN3"/>
    <property type="match status" value="1"/>
</dbReference>
<dbReference type="Pfam" id="PF07653">
    <property type="entry name" value="SH3_2"/>
    <property type="match status" value="2"/>
</dbReference>
<feature type="domain" description="SH3" evidence="6">
    <location>
        <begin position="897"/>
        <end position="964"/>
    </location>
</feature>
<dbReference type="InterPro" id="IPR013783">
    <property type="entry name" value="Ig-like_fold"/>
</dbReference>
<dbReference type="Pfam" id="PF25523">
    <property type="entry name" value="Ig_RIMBP2"/>
    <property type="match status" value="2"/>
</dbReference>
<dbReference type="Proteomes" id="UP000887116">
    <property type="component" value="Unassembled WGS sequence"/>
</dbReference>
<dbReference type="CDD" id="cd12012">
    <property type="entry name" value="SH3_RIM-BP_2"/>
    <property type="match status" value="1"/>
</dbReference>
<accession>A0A8X6J6D1</accession>
<dbReference type="CDD" id="cd00063">
    <property type="entry name" value="FN3"/>
    <property type="match status" value="2"/>
</dbReference>
<dbReference type="CDD" id="cd12014">
    <property type="entry name" value="SH3_RIM-BP_1"/>
    <property type="match status" value="1"/>
</dbReference>
<organism evidence="8 9">
    <name type="scientific">Trichonephila clavata</name>
    <name type="common">Joro spider</name>
    <name type="synonym">Nephila clavata</name>
    <dbReference type="NCBI Taxonomy" id="2740835"/>
    <lineage>
        <taxon>Eukaryota</taxon>
        <taxon>Metazoa</taxon>
        <taxon>Ecdysozoa</taxon>
        <taxon>Arthropoda</taxon>
        <taxon>Chelicerata</taxon>
        <taxon>Arachnida</taxon>
        <taxon>Araneae</taxon>
        <taxon>Araneomorphae</taxon>
        <taxon>Entelegynae</taxon>
        <taxon>Araneoidea</taxon>
        <taxon>Nephilidae</taxon>
        <taxon>Trichonephila</taxon>
    </lineage>
</organism>
<evidence type="ECO:0000256" key="2">
    <source>
        <dbReference type="ARBA" id="ARBA00022443"/>
    </source>
</evidence>
<dbReference type="EMBL" id="BMAO01006872">
    <property type="protein sequence ID" value="GFR12143.1"/>
    <property type="molecule type" value="Genomic_DNA"/>
</dbReference>
<dbReference type="InterPro" id="IPR035753">
    <property type="entry name" value="RIM-BP_SH3_2"/>
</dbReference>
<feature type="compositionally biased region" description="Basic and acidic residues" evidence="5">
    <location>
        <begin position="769"/>
        <end position="778"/>
    </location>
</feature>
<feature type="domain" description="SH3" evidence="6">
    <location>
        <begin position="798"/>
        <end position="866"/>
    </location>
</feature>
<dbReference type="Gene3D" id="2.30.30.40">
    <property type="entry name" value="SH3 Domains"/>
    <property type="match status" value="3"/>
</dbReference>
<dbReference type="GO" id="GO:0045202">
    <property type="term" value="C:synapse"/>
    <property type="evidence" value="ECO:0007669"/>
    <property type="project" value="GOC"/>
</dbReference>
<evidence type="ECO:0000259" key="7">
    <source>
        <dbReference type="PROSITE" id="PS50853"/>
    </source>
</evidence>
<feature type="compositionally biased region" description="Polar residues" evidence="5">
    <location>
        <begin position="528"/>
        <end position="555"/>
    </location>
</feature>
<sequence length="1146" mass="129189">MLDSIDFIELPGRGRCNIYCARYTYDPLKQSPNENPEAELALNAGDYVIIYGDMDEDGFFNGELLDGRKGLVPSNFVEKLTGEELFEFHATVLYGNRDSDDSSVSFSYAQDMEMTVSDDLLHPDDFHRMNDYIDLEDIEDIDQDNDDNEEEKENENFVRGVPPPQRLILERQMNKSLLIGWVPPDVKSGKIEGYHVYVDGVPKATIKFSERTRALIEGVDSSRPHRISVRSISSTGLHSKDAACTIVVGKDFPLAPTCVKASHISASSALISWLPSNSNFQHVIAVNSVEVKSVRPGCFRHLVTGLSPNTLYRVSVRVKPGKLLYNDEKNPKKLEMLVSNVEFRTLPKGLPDPPVNVQVEQGPQDGTLLVTWLPVHTSTASTSIAPVIGYGVFAAGRQIAEVESPTGDHALIDGSQLLAMNKKCITVKSKCAEGFSSDSLVCVIPNDLLRCMQKGDVLEEMQIEGRSELSDIVEEEEETSTDAGESKPKILCKVESINEADDIPADEIEKHRTDTQEHQSKPLHTVRRPNQNQLASQAPSQRRQGWKDQSYNTRSMIAEEGNGVLDSRSRREHRNSSGQIVLDPDENLSDKEIYPPSRVNIPSIEITKDNAREDDCDPAYSDDEYLPRQPPSQRPSSPERYAPSSSQQRPLRTEPDAHHTSNSRSHRGPQSHYSQQHSHRERSSPRRQSHDSAISRNQPPTSNQTTAGRQRVPQPPDQNRRSSRNHSPAHVSSRSGSQPPSDRGPNHSYYSKRRSSESGSIAPVPSGRRVSDYHESSSRYENQGNYDSYGSHSEVGDNRVRFFVALFDYDPQTMSPNPDAADEELPFQEGQMIKIYGDKDPDGFYRGESNGRVGLVPGNMVSEVQLDDSGHYNDNVTRPRSLSHMPMDDRNTDYQTRRIKKMVAMYDYDPQEISPNVDSEVELSFTTGDVIYVIGDVDEDGFYMGELNGVKGLVPSNFLREIPLEEDDKRHGGSRPKGQGRSYLGRAGCQWNGHLEKTTNIQKMQQRHRNIAEDMEEYPRNHTTQQTRDTKGSQHPQGMHHRQNYGTREISKGIQLFEDHIYHQEDKEWLINRHSQEHLQLTNIGNRPTYLHLQGSTNSVKSYDFASDELRRSVPEISMESDILPKDSRKGIFSSFKDMFKGPRKI</sequence>
<dbReference type="CDD" id="cd12013">
    <property type="entry name" value="SH3_RIM-BP_3"/>
    <property type="match status" value="1"/>
</dbReference>
<feature type="region of interest" description="Disordered" evidence="5">
    <location>
        <begin position="964"/>
        <end position="984"/>
    </location>
</feature>
<protein>
    <submittedName>
        <fullName evidence="8">RIMS-binding protein 2</fullName>
    </submittedName>
</protein>
<keyword evidence="3" id="KW-0677">Repeat</keyword>
<feature type="compositionally biased region" description="Acidic residues" evidence="5">
    <location>
        <begin position="471"/>
        <end position="480"/>
    </location>
</feature>